<evidence type="ECO:0000256" key="3">
    <source>
        <dbReference type="ARBA" id="ARBA00023306"/>
    </source>
</evidence>
<dbReference type="InterPro" id="IPR013033">
    <property type="entry name" value="MinC"/>
</dbReference>
<reference evidence="5 6" key="1">
    <citation type="journal article" date="2014" name="Genome Biol. Evol.">
        <title>The secreted proteins of Achlya hypogyna and Thraustotheca clavata identify the ancestral oomycete secretome and reveal gene acquisitions by horizontal gene transfer.</title>
        <authorList>
            <person name="Misner I."/>
            <person name="Blouin N."/>
            <person name="Leonard G."/>
            <person name="Richards T.A."/>
            <person name="Lane C.E."/>
        </authorList>
    </citation>
    <scope>NUCLEOTIDE SEQUENCE [LARGE SCALE GENOMIC DNA]</scope>
    <source>
        <strain evidence="5 6">ATCC 34112</strain>
    </source>
</reference>
<gene>
    <name evidence="5" type="ORF">THRCLA_07850</name>
</gene>
<dbReference type="NCBIfam" id="TIGR01222">
    <property type="entry name" value="minC"/>
    <property type="match status" value="1"/>
</dbReference>
<dbReference type="GO" id="GO:0051726">
    <property type="term" value="P:regulation of cell cycle"/>
    <property type="evidence" value="ECO:0007669"/>
    <property type="project" value="InterPro"/>
</dbReference>
<proteinExistence type="inferred from homology"/>
<dbReference type="Proteomes" id="UP000243217">
    <property type="component" value="Unassembled WGS sequence"/>
</dbReference>
<accession>A0A1V9ZBU1</accession>
<dbReference type="InterPro" id="IPR016098">
    <property type="entry name" value="CAP/MinC_C"/>
</dbReference>
<dbReference type="GO" id="GO:0000902">
    <property type="term" value="P:cell morphogenesis"/>
    <property type="evidence" value="ECO:0007669"/>
    <property type="project" value="InterPro"/>
</dbReference>
<keyword evidence="6" id="KW-1185">Reference proteome</keyword>
<dbReference type="SUPFAM" id="SSF63848">
    <property type="entry name" value="Cell-division inhibitor MinC, C-terminal domain"/>
    <property type="match status" value="1"/>
</dbReference>
<name>A0A1V9ZBU1_9STRA</name>
<evidence type="ECO:0000256" key="1">
    <source>
        <dbReference type="ARBA" id="ARBA00022618"/>
    </source>
</evidence>
<evidence type="ECO:0000313" key="6">
    <source>
        <dbReference type="Proteomes" id="UP000243217"/>
    </source>
</evidence>
<dbReference type="HAMAP" id="MF_00267">
    <property type="entry name" value="MinC"/>
    <property type="match status" value="1"/>
</dbReference>
<keyword evidence="2" id="KW-0717">Septation</keyword>
<dbReference type="EMBL" id="JNBS01002105">
    <property type="protein sequence ID" value="OQR95463.1"/>
    <property type="molecule type" value="Genomic_DNA"/>
</dbReference>
<dbReference type="OrthoDB" id="2013981at2759"/>
<feature type="domain" description="Septum formation inhibitor MinC C-terminal" evidence="4">
    <location>
        <begin position="182"/>
        <end position="284"/>
    </location>
</feature>
<dbReference type="PANTHER" id="PTHR34108:SF1">
    <property type="entry name" value="SEPTUM SITE-DETERMINING PROTEIN MINC"/>
    <property type="match status" value="1"/>
</dbReference>
<keyword evidence="3" id="KW-0131">Cell cycle</keyword>
<dbReference type="InterPro" id="IPR005526">
    <property type="entry name" value="Septum_form_inhib_MinC_C"/>
</dbReference>
<dbReference type="AlphaFoldDB" id="A0A1V9ZBU1"/>
<dbReference type="GO" id="GO:0051301">
    <property type="term" value="P:cell division"/>
    <property type="evidence" value="ECO:0007669"/>
    <property type="project" value="UniProtKB-KW"/>
</dbReference>
<organism evidence="5 6">
    <name type="scientific">Thraustotheca clavata</name>
    <dbReference type="NCBI Taxonomy" id="74557"/>
    <lineage>
        <taxon>Eukaryota</taxon>
        <taxon>Sar</taxon>
        <taxon>Stramenopiles</taxon>
        <taxon>Oomycota</taxon>
        <taxon>Saprolegniomycetes</taxon>
        <taxon>Saprolegniales</taxon>
        <taxon>Achlyaceae</taxon>
        <taxon>Thraustotheca</taxon>
    </lineage>
</organism>
<evidence type="ECO:0000259" key="4">
    <source>
        <dbReference type="Pfam" id="PF03775"/>
    </source>
</evidence>
<dbReference type="Gene3D" id="2.160.20.70">
    <property type="match status" value="1"/>
</dbReference>
<protein>
    <recommendedName>
        <fullName evidence="4">Septum formation inhibitor MinC C-terminal domain-containing protein</fullName>
    </recommendedName>
</protein>
<comment type="caution">
    <text evidence="5">The sequence shown here is derived from an EMBL/GenBank/DDBJ whole genome shotgun (WGS) entry which is preliminary data.</text>
</comment>
<evidence type="ECO:0000256" key="2">
    <source>
        <dbReference type="ARBA" id="ARBA00023210"/>
    </source>
</evidence>
<sequence>MQRAKVAIGRLQVLGGAYLVPTLRLNAPVRVDGQYDMHRLVQDSHTSWNLRGPVILDLENVSSNGSPHNSPIRSSELRSLLHALKGIHLYPIGITNASQDVKTMAWNSHQLPSLIGTRMDEEQSDGELTRMAMNQLLEEAIEKEDSTANIIEERIEPATTNAETPLKDEKTNTLPNAGMMLVEGSVRTGQQVYAKDQGLIVMGSVHSGAEVLADGDIHVYGTLKGRALAGIGGNNNAKVFAQKFDAELISIADTFTTCDELEARELGTIVEDKPTIIWLENSVLRFKSIVPGP</sequence>
<keyword evidence="1" id="KW-0132">Cell division</keyword>
<dbReference type="STRING" id="74557.A0A1V9ZBU1"/>
<dbReference type="InterPro" id="IPR036145">
    <property type="entry name" value="MinC_C_sf"/>
</dbReference>
<dbReference type="PANTHER" id="PTHR34108">
    <property type="entry name" value="SEPTUM SITE-DETERMINING PROTEIN MINC"/>
    <property type="match status" value="1"/>
</dbReference>
<evidence type="ECO:0000313" key="5">
    <source>
        <dbReference type="EMBL" id="OQR95463.1"/>
    </source>
</evidence>
<dbReference type="Pfam" id="PF03775">
    <property type="entry name" value="MinC_C"/>
    <property type="match status" value="1"/>
</dbReference>